<accession>A0A3E0HPE9</accession>
<gene>
    <name evidence="1" type="ORF">BCF44_105139</name>
</gene>
<dbReference type="AlphaFoldDB" id="A0A3E0HPE9"/>
<comment type="caution">
    <text evidence="1">The sequence shown here is derived from an EMBL/GenBank/DDBJ whole genome shotgun (WGS) entry which is preliminary data.</text>
</comment>
<sequence length="75" mass="8337">MGNGREDLSQVDVIDPIDGVCITGNTAREVMADAAAWCARHSDELEVLDVAWRTGGYESVGHPVKYQLRVYYRPL</sequence>
<protein>
    <submittedName>
        <fullName evidence="1">Uncharacterized protein</fullName>
    </submittedName>
</protein>
<evidence type="ECO:0000313" key="2">
    <source>
        <dbReference type="Proteomes" id="UP000256269"/>
    </source>
</evidence>
<evidence type="ECO:0000313" key="1">
    <source>
        <dbReference type="EMBL" id="REH48281.1"/>
    </source>
</evidence>
<dbReference type="OrthoDB" id="9925375at2"/>
<dbReference type="RefSeq" id="WP_116175073.1">
    <property type="nucleotide sequence ID" value="NZ_CP144375.1"/>
</dbReference>
<keyword evidence="2" id="KW-1185">Reference proteome</keyword>
<organism evidence="1 2">
    <name type="scientific">Kutzneria buriramensis</name>
    <dbReference type="NCBI Taxonomy" id="1045776"/>
    <lineage>
        <taxon>Bacteria</taxon>
        <taxon>Bacillati</taxon>
        <taxon>Actinomycetota</taxon>
        <taxon>Actinomycetes</taxon>
        <taxon>Pseudonocardiales</taxon>
        <taxon>Pseudonocardiaceae</taxon>
        <taxon>Kutzneria</taxon>
    </lineage>
</organism>
<dbReference type="EMBL" id="QUNO01000005">
    <property type="protein sequence ID" value="REH48281.1"/>
    <property type="molecule type" value="Genomic_DNA"/>
</dbReference>
<proteinExistence type="predicted"/>
<dbReference type="Proteomes" id="UP000256269">
    <property type="component" value="Unassembled WGS sequence"/>
</dbReference>
<name>A0A3E0HPE9_9PSEU</name>
<reference evidence="1 2" key="1">
    <citation type="submission" date="2018-08" db="EMBL/GenBank/DDBJ databases">
        <title>Genomic Encyclopedia of Archaeal and Bacterial Type Strains, Phase II (KMG-II): from individual species to whole genera.</title>
        <authorList>
            <person name="Goeker M."/>
        </authorList>
    </citation>
    <scope>NUCLEOTIDE SEQUENCE [LARGE SCALE GENOMIC DNA]</scope>
    <source>
        <strain evidence="1 2">DSM 45791</strain>
    </source>
</reference>